<dbReference type="Proteomes" id="UP000000442">
    <property type="component" value="Chromosome"/>
</dbReference>
<proteinExistence type="predicted"/>
<dbReference type="HOGENOM" id="CLU_033863_15_3_7"/>
<evidence type="ECO:0000313" key="4">
    <source>
        <dbReference type="Proteomes" id="UP000000442"/>
    </source>
</evidence>
<organism evidence="3 4">
    <name type="scientific">Desulforapulum autotrophicum (strain ATCC 43914 / DSM 3382 / VKM B-1955 / HRM2)</name>
    <name type="common">Desulfobacterium autotrophicum</name>
    <dbReference type="NCBI Taxonomy" id="177437"/>
    <lineage>
        <taxon>Bacteria</taxon>
        <taxon>Pseudomonadati</taxon>
        <taxon>Thermodesulfobacteriota</taxon>
        <taxon>Desulfobacteria</taxon>
        <taxon>Desulfobacterales</taxon>
        <taxon>Desulfobacteraceae</taxon>
        <taxon>Desulforapulum</taxon>
    </lineage>
</organism>
<dbReference type="eggNOG" id="COG0697">
    <property type="taxonomic scope" value="Bacteria"/>
</dbReference>
<feature type="transmembrane region" description="Helical" evidence="1">
    <location>
        <begin position="119"/>
        <end position="139"/>
    </location>
</feature>
<keyword evidence="4" id="KW-1185">Reference proteome</keyword>
<feature type="transmembrane region" description="Helical" evidence="1">
    <location>
        <begin position="204"/>
        <end position="222"/>
    </location>
</feature>
<feature type="domain" description="EamA" evidence="2">
    <location>
        <begin position="6"/>
        <end position="133"/>
    </location>
</feature>
<dbReference type="AlphaFoldDB" id="C0Q9A7"/>
<feature type="transmembrane region" description="Helical" evidence="1">
    <location>
        <begin position="145"/>
        <end position="163"/>
    </location>
</feature>
<name>C0Q9A7_DESAH</name>
<dbReference type="RefSeq" id="WP_015905362.1">
    <property type="nucleotide sequence ID" value="NC_012108.1"/>
</dbReference>
<protein>
    <submittedName>
        <fullName evidence="3">RhaT</fullName>
    </submittedName>
</protein>
<dbReference type="OrthoDB" id="9150437at2"/>
<dbReference type="Pfam" id="PF00892">
    <property type="entry name" value="EamA"/>
    <property type="match status" value="2"/>
</dbReference>
<dbReference type="STRING" id="177437.HRM2_35470"/>
<dbReference type="InterPro" id="IPR000620">
    <property type="entry name" value="EamA_dom"/>
</dbReference>
<feature type="transmembrane region" description="Helical" evidence="1">
    <location>
        <begin position="89"/>
        <end position="110"/>
    </location>
</feature>
<accession>C0Q9A7</accession>
<dbReference type="GO" id="GO:0016020">
    <property type="term" value="C:membrane"/>
    <property type="evidence" value="ECO:0007669"/>
    <property type="project" value="InterPro"/>
</dbReference>
<gene>
    <name evidence="3" type="primary">rhaT</name>
    <name evidence="3" type="ordered locus">HRM2_35470</name>
</gene>
<feature type="transmembrane region" description="Helical" evidence="1">
    <location>
        <begin position="234"/>
        <end position="253"/>
    </location>
</feature>
<keyword evidence="1" id="KW-0472">Membrane</keyword>
<keyword evidence="1" id="KW-1133">Transmembrane helix</keyword>
<evidence type="ECO:0000256" key="1">
    <source>
        <dbReference type="SAM" id="Phobius"/>
    </source>
</evidence>
<feature type="transmembrane region" description="Helical" evidence="1">
    <location>
        <begin position="175"/>
        <end position="198"/>
    </location>
</feature>
<keyword evidence="1" id="KW-0812">Transmembrane</keyword>
<feature type="transmembrane region" description="Helical" evidence="1">
    <location>
        <begin position="62"/>
        <end position="83"/>
    </location>
</feature>
<evidence type="ECO:0000259" key="2">
    <source>
        <dbReference type="Pfam" id="PF00892"/>
    </source>
</evidence>
<feature type="transmembrane region" description="Helical" evidence="1">
    <location>
        <begin position="259"/>
        <end position="277"/>
    </location>
</feature>
<feature type="domain" description="EamA" evidence="2">
    <location>
        <begin position="145"/>
        <end position="276"/>
    </location>
</feature>
<dbReference type="PANTHER" id="PTHR22911">
    <property type="entry name" value="ACYL-MALONYL CONDENSING ENZYME-RELATED"/>
    <property type="match status" value="1"/>
</dbReference>
<dbReference type="EMBL" id="CP001087">
    <property type="protein sequence ID" value="ACN16612.1"/>
    <property type="molecule type" value="Genomic_DNA"/>
</dbReference>
<reference evidence="3 4" key="1">
    <citation type="journal article" date="2009" name="Environ. Microbiol.">
        <title>Genome sequence of Desulfobacterium autotrophicum HRM2, a marine sulfate reducer oxidizing organic carbon completely to carbon dioxide.</title>
        <authorList>
            <person name="Strittmatter A.W."/>
            <person name="Liesegang H."/>
            <person name="Rabus R."/>
            <person name="Decker I."/>
            <person name="Amann J."/>
            <person name="Andres S."/>
            <person name="Henne A."/>
            <person name="Fricke W.F."/>
            <person name="Martinez-Arias R."/>
            <person name="Bartels D."/>
            <person name="Goesmann A."/>
            <person name="Krause L."/>
            <person name="Puehler A."/>
            <person name="Klenk H.P."/>
            <person name="Richter M."/>
            <person name="Schuler M."/>
            <person name="Gloeckner F.O."/>
            <person name="Meyerdierks A."/>
            <person name="Gottschalk G."/>
            <person name="Amann R."/>
        </authorList>
    </citation>
    <scope>NUCLEOTIDE SEQUENCE [LARGE SCALE GENOMIC DNA]</scope>
    <source>
        <strain evidence="4">ATCC 43914 / DSM 3382 / HRM2</strain>
    </source>
</reference>
<dbReference type="KEGG" id="dat:HRM2_35470"/>
<dbReference type="InterPro" id="IPR037185">
    <property type="entry name" value="EmrE-like"/>
</dbReference>
<evidence type="ECO:0000313" key="3">
    <source>
        <dbReference type="EMBL" id="ACN16612.1"/>
    </source>
</evidence>
<sequence>MGSLTAIHLAVVLFGFAGLFGKFLTCTPLVIVFGRTAFAALALLPLVLASKANPLGEKTPRLKVYILQGVLLAVHWCTFFLSIQISTVALGLLTFSTFPLFTTLLEPFFFKQQIKQKDLVMALIVFAGLILVLPSFDFSQKPAQGAVWGTVSGFTFALLAIFNKKNLTFEPPVRLAFFQNLFAAATILPIFIFVPQTVPAPGEIILIATLGIVFTALAHTLFISSLEGLRATTVSIITCLEPLYGIILAALLLHEIPGLRMVAGGTIIVLSTLFASLNRKHSQ</sequence>
<dbReference type="SUPFAM" id="SSF103481">
    <property type="entry name" value="Multidrug resistance efflux transporter EmrE"/>
    <property type="match status" value="2"/>
</dbReference>
<feature type="transmembrane region" description="Helical" evidence="1">
    <location>
        <begin position="31"/>
        <end position="50"/>
    </location>
</feature>
<dbReference type="PANTHER" id="PTHR22911:SF79">
    <property type="entry name" value="MOBA-LIKE NTP TRANSFERASE DOMAIN-CONTAINING PROTEIN"/>
    <property type="match status" value="1"/>
</dbReference>